<accession>A0A0G0G678</accession>
<evidence type="ECO:0008006" key="3">
    <source>
        <dbReference type="Google" id="ProtNLM"/>
    </source>
</evidence>
<evidence type="ECO:0000313" key="2">
    <source>
        <dbReference type="Proteomes" id="UP000034917"/>
    </source>
</evidence>
<organism evidence="1 2">
    <name type="scientific">Candidatus Roizmanbacteria bacterium GW2011_GWC2_37_13</name>
    <dbReference type="NCBI Taxonomy" id="1618486"/>
    <lineage>
        <taxon>Bacteria</taxon>
        <taxon>Candidatus Roizmaniibacteriota</taxon>
    </lineage>
</organism>
<reference evidence="1 2" key="1">
    <citation type="journal article" date="2015" name="Nature">
        <title>rRNA introns, odd ribosomes, and small enigmatic genomes across a large radiation of phyla.</title>
        <authorList>
            <person name="Brown C.T."/>
            <person name="Hug L.A."/>
            <person name="Thomas B.C."/>
            <person name="Sharon I."/>
            <person name="Castelle C.J."/>
            <person name="Singh A."/>
            <person name="Wilkins M.J."/>
            <person name="Williams K.H."/>
            <person name="Banfield J.F."/>
        </authorList>
    </citation>
    <scope>NUCLEOTIDE SEQUENCE [LARGE SCALE GENOMIC DNA]</scope>
</reference>
<comment type="caution">
    <text evidence="1">The sequence shown here is derived from an EMBL/GenBank/DDBJ whole genome shotgun (WGS) entry which is preliminary data.</text>
</comment>
<gene>
    <name evidence="1" type="ORF">US40_C0002G0117</name>
</gene>
<name>A0A0G0G678_9BACT</name>
<proteinExistence type="predicted"/>
<dbReference type="EMBL" id="LBSV01000002">
    <property type="protein sequence ID" value="KKQ26583.1"/>
    <property type="molecule type" value="Genomic_DNA"/>
</dbReference>
<protein>
    <recommendedName>
        <fullName evidence="3">Baseplate protein J-like domain-containing protein</fullName>
    </recommendedName>
</protein>
<sequence length="656" mass="74134">MKFPFFSKKPGKDDTYLGLFLKEEEGIALILTRQQGKIVIKEKEIFQYTNGWENLTEDVDEVLYKLEKSLNSQLIKTIFFVFSHLVDDNTHDIKKPYLQKIKELVKNLELEALGYIECFEAVSFYLEQKEGIPLTSVLLELDKNQLSIFVYKGGKINYKKTLARTDNIIDDFLTGIEGIKGQTMLPSRMIVYDSNNIDEAATKIVSHRWGEDYFIQIPKIDILQEEEITEGLIKIFEGQIKEAIPKESFGFVIGGDVQEDKLTDERPMEEKKPKIKWQLPKLPNLPVFNLKFSLKGKTAAVLGVVIIGLSFILNEYFFHQAQLTVYLPSQQIKKTIEESLDYKVASLSADFSEDILTSGKKEIGDKAKGSVNIHNFDDNERVFNKGTILTAAGLRFILDNDVKVASSTLAADGSAKLPGKNSGSITASDIGPESNLSKNQRFKIDDLSINNFFAVNEAALSGGTKKQIRTVAKADQDKLEKTILEKAKKQTKTPLLGDGETIVSDLSKTELVDKKFSKEIGEESDSLTLVTKAKTTYFSYSKTSLLKKILAQLKKNLKSEYQIEEKNINFKIMESEINDDDQLFLKLSVTGKAIKEFRQEETIEKVVGKNKASLEKILKSDSDIQGYDVTINQPFPLLKNFLPFFKKNIFLKISSL</sequence>
<dbReference type="AlphaFoldDB" id="A0A0G0G678"/>
<evidence type="ECO:0000313" key="1">
    <source>
        <dbReference type="EMBL" id="KKQ26583.1"/>
    </source>
</evidence>
<dbReference type="Proteomes" id="UP000034917">
    <property type="component" value="Unassembled WGS sequence"/>
</dbReference>